<reference evidence="3" key="1">
    <citation type="submission" date="2016-10" db="EMBL/GenBank/DDBJ databases">
        <authorList>
            <person name="Varghese N."/>
            <person name="Submissions S."/>
        </authorList>
    </citation>
    <scope>NUCLEOTIDE SEQUENCE [LARGE SCALE GENOMIC DNA]</scope>
    <source>
        <strain evidence="3">DSM 24499</strain>
    </source>
</reference>
<keyword evidence="1" id="KW-0472">Membrane</keyword>
<accession>A0A1I1HNQ6</accession>
<protein>
    <submittedName>
        <fullName evidence="2">Uncharacterized protein</fullName>
    </submittedName>
</protein>
<dbReference type="STRING" id="1334022.SAMN04487907_103108"/>
<dbReference type="EMBL" id="FOKV01000003">
    <property type="protein sequence ID" value="SFC25192.1"/>
    <property type="molecule type" value="Genomic_DNA"/>
</dbReference>
<keyword evidence="1" id="KW-1133">Transmembrane helix</keyword>
<evidence type="ECO:0000256" key="1">
    <source>
        <dbReference type="SAM" id="Phobius"/>
    </source>
</evidence>
<keyword evidence="3" id="KW-1185">Reference proteome</keyword>
<evidence type="ECO:0000313" key="2">
    <source>
        <dbReference type="EMBL" id="SFC25192.1"/>
    </source>
</evidence>
<evidence type="ECO:0000313" key="3">
    <source>
        <dbReference type="Proteomes" id="UP000199438"/>
    </source>
</evidence>
<sequence>MKLDEFTQKIFSETSLETPSFNFTDKVMANLPEINSAKIKSAKTSVEKIKYEPLITKTGWGMIAAFVAILLISAYFSSAVNASGVMIDKWGKLKSVFNFSIEMPNIDILNTDVLAISIALFTAYFLLEIFLLNNWMNKKNFA</sequence>
<organism evidence="2 3">
    <name type="scientific">Zunongwangia mangrovi</name>
    <dbReference type="NCBI Taxonomy" id="1334022"/>
    <lineage>
        <taxon>Bacteria</taxon>
        <taxon>Pseudomonadati</taxon>
        <taxon>Bacteroidota</taxon>
        <taxon>Flavobacteriia</taxon>
        <taxon>Flavobacteriales</taxon>
        <taxon>Flavobacteriaceae</taxon>
        <taxon>Zunongwangia</taxon>
    </lineage>
</organism>
<feature type="transmembrane region" description="Helical" evidence="1">
    <location>
        <begin position="113"/>
        <end position="132"/>
    </location>
</feature>
<proteinExistence type="predicted"/>
<gene>
    <name evidence="2" type="ORF">SAMN04487907_103108</name>
</gene>
<name>A0A1I1HNQ6_9FLAO</name>
<dbReference type="AlphaFoldDB" id="A0A1I1HNQ6"/>
<dbReference type="Proteomes" id="UP000199438">
    <property type="component" value="Unassembled WGS sequence"/>
</dbReference>
<feature type="transmembrane region" description="Helical" evidence="1">
    <location>
        <begin position="58"/>
        <end position="76"/>
    </location>
</feature>
<keyword evidence="1" id="KW-0812">Transmembrane</keyword>